<dbReference type="EMBL" id="MTSL01000105">
    <property type="protein sequence ID" value="PJF18756.1"/>
    <property type="molecule type" value="Genomic_DNA"/>
</dbReference>
<reference evidence="8 9" key="1">
    <citation type="submission" date="2016-10" db="EMBL/GenBank/DDBJ databases">
        <title>The genome of Paramicrosporidium saccamoebae is the missing link in understanding Cryptomycota and Microsporidia evolution.</title>
        <authorList>
            <person name="Quandt C.A."/>
            <person name="Beaudet D."/>
            <person name="Corsaro D."/>
            <person name="Michel R."/>
            <person name="Corradi N."/>
            <person name="James T."/>
        </authorList>
    </citation>
    <scope>NUCLEOTIDE SEQUENCE [LARGE SCALE GENOMIC DNA]</scope>
    <source>
        <strain evidence="8 9">KSL3</strain>
    </source>
</reference>
<evidence type="ECO:0000256" key="1">
    <source>
        <dbReference type="ARBA" id="ARBA00004123"/>
    </source>
</evidence>
<gene>
    <name evidence="8" type="ORF">PSACC_01433</name>
</gene>
<evidence type="ECO:0000256" key="4">
    <source>
        <dbReference type="ARBA" id="ARBA00023125"/>
    </source>
</evidence>
<organism evidence="8 9">
    <name type="scientific">Paramicrosporidium saccamoebae</name>
    <dbReference type="NCBI Taxonomy" id="1246581"/>
    <lineage>
        <taxon>Eukaryota</taxon>
        <taxon>Fungi</taxon>
        <taxon>Fungi incertae sedis</taxon>
        <taxon>Cryptomycota</taxon>
        <taxon>Cryptomycota incertae sedis</taxon>
        <taxon>Paramicrosporidium</taxon>
    </lineage>
</organism>
<dbReference type="GO" id="GO:0042795">
    <property type="term" value="P:snRNA transcription by RNA polymerase II"/>
    <property type="evidence" value="ECO:0007669"/>
    <property type="project" value="TreeGrafter"/>
</dbReference>
<keyword evidence="4" id="KW-0238">DNA-binding</keyword>
<dbReference type="Pfam" id="PF12251">
    <property type="entry name" value="SNAPC3"/>
    <property type="match status" value="1"/>
</dbReference>
<evidence type="ECO:0000256" key="6">
    <source>
        <dbReference type="ARBA" id="ARBA00023242"/>
    </source>
</evidence>
<comment type="subcellular location">
    <subcellularLocation>
        <location evidence="1">Nucleus</location>
    </subcellularLocation>
</comment>
<evidence type="ECO:0000256" key="2">
    <source>
        <dbReference type="ARBA" id="ARBA00010410"/>
    </source>
</evidence>
<evidence type="ECO:0000256" key="3">
    <source>
        <dbReference type="ARBA" id="ARBA00023015"/>
    </source>
</evidence>
<dbReference type="GO" id="GO:0003681">
    <property type="term" value="F:bent DNA binding"/>
    <property type="evidence" value="ECO:0007669"/>
    <property type="project" value="TreeGrafter"/>
</dbReference>
<dbReference type="InterPro" id="IPR022042">
    <property type="entry name" value="snRNA-activating_su3"/>
</dbReference>
<keyword evidence="9" id="KW-1185">Reference proteome</keyword>
<accession>A0A2H9TLY8</accession>
<proteinExistence type="inferred from homology"/>
<protein>
    <recommendedName>
        <fullName evidence="10">snRNA-activating protein complex subunit 3</fullName>
    </recommendedName>
</protein>
<comment type="similarity">
    <text evidence="2">Belongs to the SNAPC3/SRD2 family.</text>
</comment>
<evidence type="ECO:0008006" key="10">
    <source>
        <dbReference type="Google" id="ProtNLM"/>
    </source>
</evidence>
<dbReference type="GO" id="GO:0001046">
    <property type="term" value="F:core promoter sequence-specific DNA binding"/>
    <property type="evidence" value="ECO:0007669"/>
    <property type="project" value="TreeGrafter"/>
</dbReference>
<dbReference type="OrthoDB" id="3437960at2759"/>
<keyword evidence="3" id="KW-0805">Transcription regulation</keyword>
<dbReference type="PANTHER" id="PTHR13421:SF16">
    <property type="entry name" value="SNRNA-ACTIVATING PROTEIN COMPLEX SUBUNIT 3"/>
    <property type="match status" value="1"/>
</dbReference>
<dbReference type="GO" id="GO:0001006">
    <property type="term" value="F:RNA polymerase III type 3 promoter sequence-specific DNA binding"/>
    <property type="evidence" value="ECO:0007669"/>
    <property type="project" value="TreeGrafter"/>
</dbReference>
<dbReference type="STRING" id="1246581.A0A2H9TLY8"/>
<feature type="chain" id="PRO_5014160954" description="snRNA-activating protein complex subunit 3" evidence="7">
    <location>
        <begin position="25"/>
        <end position="564"/>
    </location>
</feature>
<keyword evidence="6" id="KW-0539">Nucleus</keyword>
<comment type="caution">
    <text evidence="8">The sequence shown here is derived from an EMBL/GenBank/DDBJ whole genome shotgun (WGS) entry which is preliminary data.</text>
</comment>
<dbReference type="AlphaFoldDB" id="A0A2H9TLY8"/>
<dbReference type="GO" id="GO:0042796">
    <property type="term" value="P:snRNA transcription by RNA polymerase III"/>
    <property type="evidence" value="ECO:0007669"/>
    <property type="project" value="TreeGrafter"/>
</dbReference>
<dbReference type="Proteomes" id="UP000240830">
    <property type="component" value="Unassembled WGS sequence"/>
</dbReference>
<feature type="signal peptide" evidence="7">
    <location>
        <begin position="1"/>
        <end position="24"/>
    </location>
</feature>
<dbReference type="PANTHER" id="PTHR13421">
    <property type="entry name" value="SNRNA-ACTIVATING PROTEIN COMPLEX SUBUNIT 3"/>
    <property type="match status" value="1"/>
</dbReference>
<evidence type="ECO:0000313" key="9">
    <source>
        <dbReference type="Proteomes" id="UP000240830"/>
    </source>
</evidence>
<keyword evidence="7" id="KW-0732">Signal</keyword>
<evidence type="ECO:0000256" key="5">
    <source>
        <dbReference type="ARBA" id="ARBA00023163"/>
    </source>
</evidence>
<dbReference type="GO" id="GO:0000978">
    <property type="term" value="F:RNA polymerase II cis-regulatory region sequence-specific DNA binding"/>
    <property type="evidence" value="ECO:0007669"/>
    <property type="project" value="TreeGrafter"/>
</dbReference>
<evidence type="ECO:0000256" key="7">
    <source>
        <dbReference type="SAM" id="SignalP"/>
    </source>
</evidence>
<evidence type="ECO:0000313" key="8">
    <source>
        <dbReference type="EMBL" id="PJF18756.1"/>
    </source>
</evidence>
<dbReference type="GO" id="GO:0005634">
    <property type="term" value="C:nucleus"/>
    <property type="evidence" value="ECO:0007669"/>
    <property type="project" value="UniProtKB-SubCell"/>
</dbReference>
<sequence length="564" mass="64091">MLIPVLWDLSVLFDLVLDFDSVTGLDLVFDLVLDSVPVLWDLSVLFDLVLGFRSVTGLDLALDSVLGLDPVRGRDLVLDPVLESSSSSSAIVRRRTITIFDTRAQVMNTNEGDVVEPAKLANTWQRTMDTIDHSHVESMLKHFDTNRMTVEREDGHDISLACRLFTAEAKNDAVIGPGHDNEEFERIEDRLSQLERRLASCKMSAMTVYKNALQDKVGLARHSVLSRDILEHSTETLEPNVVLTISVYSSNKPGTRMQTFDVLASVYLTEFRARIACLSERVITRQGHPRSSSPGINVPGADSPTSTEHFLPSYFFIEGAFYSDISNPAARDLSHPIRMWINADPDRRQFFGSYAMRAMHETTWLDVPLRLGRPYSFVHCGRCEHYIVVEQLRLDHPFDHAQLSRWGLPPEERSGIIELYHLRRKRRKCRICDLSYACWVTLNDRLAILRLMLILWMLAMTAFVRATKVTIGWKNIDGSQAPIVSLRIHHASNQNPEHVKCTDEPRVTFRLFDPGSVTEIEFFTAVDSWRTILDDDMRESLSKGWLGILYAYSVDDSSSTCSQQ</sequence>
<name>A0A2H9TLY8_9FUNG</name>
<dbReference type="GO" id="GO:0019185">
    <property type="term" value="C:snRNA-activating protein complex"/>
    <property type="evidence" value="ECO:0007669"/>
    <property type="project" value="TreeGrafter"/>
</dbReference>
<keyword evidence="5" id="KW-0804">Transcription</keyword>